<accession>A0A3S4ZRS6</accession>
<dbReference type="AlphaFoldDB" id="A0A3S4ZRS6"/>
<dbReference type="EMBL" id="CAAALY010008680">
    <property type="protein sequence ID" value="VEL10321.1"/>
    <property type="molecule type" value="Genomic_DNA"/>
</dbReference>
<keyword evidence="2" id="KW-1185">Reference proteome</keyword>
<protein>
    <submittedName>
        <fullName evidence="1">Uncharacterized protein</fullName>
    </submittedName>
</protein>
<dbReference type="Proteomes" id="UP000784294">
    <property type="component" value="Unassembled WGS sequence"/>
</dbReference>
<name>A0A3S4ZRS6_9PLAT</name>
<organism evidence="1 2">
    <name type="scientific">Protopolystoma xenopodis</name>
    <dbReference type="NCBI Taxonomy" id="117903"/>
    <lineage>
        <taxon>Eukaryota</taxon>
        <taxon>Metazoa</taxon>
        <taxon>Spiralia</taxon>
        <taxon>Lophotrochozoa</taxon>
        <taxon>Platyhelminthes</taxon>
        <taxon>Monogenea</taxon>
        <taxon>Polyopisthocotylea</taxon>
        <taxon>Polystomatidea</taxon>
        <taxon>Polystomatidae</taxon>
        <taxon>Protopolystoma</taxon>
    </lineage>
</organism>
<reference evidence="1" key="1">
    <citation type="submission" date="2018-11" db="EMBL/GenBank/DDBJ databases">
        <authorList>
            <consortium name="Pathogen Informatics"/>
        </authorList>
    </citation>
    <scope>NUCLEOTIDE SEQUENCE</scope>
</reference>
<sequence length="76" mass="8419">MSTGSLEKSGIRCTLKLFVSRSTPLPYASMPQMMADCFDRPALVRPPDPTREARTNRNCPTTSWFNALSILPSSVN</sequence>
<proteinExistence type="predicted"/>
<evidence type="ECO:0000313" key="2">
    <source>
        <dbReference type="Proteomes" id="UP000784294"/>
    </source>
</evidence>
<evidence type="ECO:0000313" key="1">
    <source>
        <dbReference type="EMBL" id="VEL10321.1"/>
    </source>
</evidence>
<gene>
    <name evidence="1" type="ORF">PXEA_LOCUS3761</name>
</gene>
<comment type="caution">
    <text evidence="1">The sequence shown here is derived from an EMBL/GenBank/DDBJ whole genome shotgun (WGS) entry which is preliminary data.</text>
</comment>